<evidence type="ECO:0000313" key="3">
    <source>
        <dbReference type="EMBL" id="RPA73588.1"/>
    </source>
</evidence>
<keyword evidence="4" id="KW-1185">Reference proteome</keyword>
<dbReference type="InterPro" id="IPR000675">
    <property type="entry name" value="Cutinase/axe"/>
</dbReference>
<keyword evidence="1 3" id="KW-0378">Hydrolase</keyword>
<dbReference type="PANTHER" id="PTHR33630:SF13">
    <property type="entry name" value="ACETYLXYLAN ESTERASE"/>
    <property type="match status" value="1"/>
</dbReference>
<dbReference type="Proteomes" id="UP000275078">
    <property type="component" value="Unassembled WGS sequence"/>
</dbReference>
<dbReference type="InterPro" id="IPR029058">
    <property type="entry name" value="AB_hydrolase_fold"/>
</dbReference>
<dbReference type="GO" id="GO:0052689">
    <property type="term" value="F:carboxylic ester hydrolase activity"/>
    <property type="evidence" value="ECO:0007669"/>
    <property type="project" value="UniProtKB-ARBA"/>
</dbReference>
<dbReference type="EMBL" id="ML119815">
    <property type="protein sequence ID" value="RPA73588.1"/>
    <property type="molecule type" value="Genomic_DNA"/>
</dbReference>
<feature type="non-terminal residue" evidence="3">
    <location>
        <position position="1"/>
    </location>
</feature>
<dbReference type="Gene3D" id="3.40.50.1820">
    <property type="entry name" value="alpha/beta hydrolase"/>
    <property type="match status" value="1"/>
</dbReference>
<name>A0A3N4HM48_ASCIM</name>
<evidence type="ECO:0000313" key="4">
    <source>
        <dbReference type="Proteomes" id="UP000275078"/>
    </source>
</evidence>
<evidence type="ECO:0000256" key="2">
    <source>
        <dbReference type="ARBA" id="ARBA00023157"/>
    </source>
</evidence>
<dbReference type="SMART" id="SM01110">
    <property type="entry name" value="Cutinase"/>
    <property type="match status" value="1"/>
</dbReference>
<keyword evidence="2" id="KW-1015">Disulfide bond</keyword>
<sequence>PCTDIHLFLARGVASYSNSFLPTLSNSLCTSLPQNITCSYQDIVYPASLDDYCDSVLQGVMAGNQTVTEYAKRCPESQIVLVGHSQGAQVVGDIVAGGGGVVEKLGCKQAGSVGINPGSEVGKQIKAIVLFGDPRHVNSAPYNIGSGSDFNGLFPRTSNSLSLLNSWIPHIRSYCNFGDPYCAFASQIDATDSTQHHNYEDKWMTDAVKFIKSEL</sequence>
<proteinExistence type="predicted"/>
<gene>
    <name evidence="3" type="ORF">BJ508DRAFT_197508</name>
</gene>
<dbReference type="OrthoDB" id="2586582at2759"/>
<organism evidence="3 4">
    <name type="scientific">Ascobolus immersus RN42</name>
    <dbReference type="NCBI Taxonomy" id="1160509"/>
    <lineage>
        <taxon>Eukaryota</taxon>
        <taxon>Fungi</taxon>
        <taxon>Dikarya</taxon>
        <taxon>Ascomycota</taxon>
        <taxon>Pezizomycotina</taxon>
        <taxon>Pezizomycetes</taxon>
        <taxon>Pezizales</taxon>
        <taxon>Ascobolaceae</taxon>
        <taxon>Ascobolus</taxon>
    </lineage>
</organism>
<dbReference type="PANTHER" id="PTHR33630">
    <property type="entry name" value="CUTINASE RV1984C-RELATED-RELATED"/>
    <property type="match status" value="1"/>
</dbReference>
<dbReference type="AlphaFoldDB" id="A0A3N4HM48"/>
<feature type="non-terminal residue" evidence="3">
    <location>
        <position position="215"/>
    </location>
</feature>
<dbReference type="Pfam" id="PF01083">
    <property type="entry name" value="Cutinase"/>
    <property type="match status" value="1"/>
</dbReference>
<dbReference type="SUPFAM" id="SSF53474">
    <property type="entry name" value="alpha/beta-Hydrolases"/>
    <property type="match status" value="1"/>
</dbReference>
<accession>A0A3N4HM48</accession>
<reference evidence="3 4" key="1">
    <citation type="journal article" date="2018" name="Nat. Ecol. Evol.">
        <title>Pezizomycetes genomes reveal the molecular basis of ectomycorrhizal truffle lifestyle.</title>
        <authorList>
            <person name="Murat C."/>
            <person name="Payen T."/>
            <person name="Noel B."/>
            <person name="Kuo A."/>
            <person name="Morin E."/>
            <person name="Chen J."/>
            <person name="Kohler A."/>
            <person name="Krizsan K."/>
            <person name="Balestrini R."/>
            <person name="Da Silva C."/>
            <person name="Montanini B."/>
            <person name="Hainaut M."/>
            <person name="Levati E."/>
            <person name="Barry K.W."/>
            <person name="Belfiori B."/>
            <person name="Cichocki N."/>
            <person name="Clum A."/>
            <person name="Dockter R.B."/>
            <person name="Fauchery L."/>
            <person name="Guy J."/>
            <person name="Iotti M."/>
            <person name="Le Tacon F."/>
            <person name="Lindquist E.A."/>
            <person name="Lipzen A."/>
            <person name="Malagnac F."/>
            <person name="Mello A."/>
            <person name="Molinier V."/>
            <person name="Miyauchi S."/>
            <person name="Poulain J."/>
            <person name="Riccioni C."/>
            <person name="Rubini A."/>
            <person name="Sitrit Y."/>
            <person name="Splivallo R."/>
            <person name="Traeger S."/>
            <person name="Wang M."/>
            <person name="Zifcakova L."/>
            <person name="Wipf D."/>
            <person name="Zambonelli A."/>
            <person name="Paolocci F."/>
            <person name="Nowrousian M."/>
            <person name="Ottonello S."/>
            <person name="Baldrian P."/>
            <person name="Spatafora J.W."/>
            <person name="Henrissat B."/>
            <person name="Nagy L.G."/>
            <person name="Aury J.M."/>
            <person name="Wincker P."/>
            <person name="Grigoriev I.V."/>
            <person name="Bonfante P."/>
            <person name="Martin F.M."/>
        </authorList>
    </citation>
    <scope>NUCLEOTIDE SEQUENCE [LARGE SCALE GENOMIC DNA]</scope>
    <source>
        <strain evidence="3 4">RN42</strain>
    </source>
</reference>
<evidence type="ECO:0000256" key="1">
    <source>
        <dbReference type="ARBA" id="ARBA00022801"/>
    </source>
</evidence>
<protein>
    <submittedName>
        <fullName evidence="3">Alpha/beta-hydrolase</fullName>
    </submittedName>
</protein>